<evidence type="ECO:0000256" key="1">
    <source>
        <dbReference type="ARBA" id="ARBA00022801"/>
    </source>
</evidence>
<evidence type="ECO:0000313" key="5">
    <source>
        <dbReference type="Proteomes" id="UP001151760"/>
    </source>
</evidence>
<dbReference type="PANTHER" id="PTHR33067">
    <property type="entry name" value="RNA-DIRECTED DNA POLYMERASE-RELATED"/>
    <property type="match status" value="1"/>
</dbReference>
<dbReference type="CDD" id="cd00303">
    <property type="entry name" value="retropepsin_like"/>
    <property type="match status" value="1"/>
</dbReference>
<protein>
    <submittedName>
        <fullName evidence="4">Ribonuclease H-like domain-containing protein</fullName>
    </submittedName>
</protein>
<gene>
    <name evidence="4" type="ORF">Tco_0750811</name>
</gene>
<dbReference type="InterPro" id="IPR021109">
    <property type="entry name" value="Peptidase_aspartic_dom_sf"/>
</dbReference>
<evidence type="ECO:0000313" key="4">
    <source>
        <dbReference type="EMBL" id="GJS84270.1"/>
    </source>
</evidence>
<feature type="region of interest" description="Disordered" evidence="2">
    <location>
        <begin position="394"/>
        <end position="431"/>
    </location>
</feature>
<dbReference type="PROSITE" id="PS50175">
    <property type="entry name" value="ASP_PROT_RETROV"/>
    <property type="match status" value="1"/>
</dbReference>
<dbReference type="EMBL" id="BQNB010010961">
    <property type="protein sequence ID" value="GJS84270.1"/>
    <property type="molecule type" value="Genomic_DNA"/>
</dbReference>
<feature type="compositionally biased region" description="Basic and acidic residues" evidence="2">
    <location>
        <begin position="62"/>
        <end position="82"/>
    </location>
</feature>
<keyword evidence="1" id="KW-0378">Hydrolase</keyword>
<feature type="region of interest" description="Disordered" evidence="2">
    <location>
        <begin position="44"/>
        <end position="92"/>
    </location>
</feature>
<feature type="region of interest" description="Disordered" evidence="2">
    <location>
        <begin position="492"/>
        <end position="520"/>
    </location>
</feature>
<reference evidence="4" key="2">
    <citation type="submission" date="2022-01" db="EMBL/GenBank/DDBJ databases">
        <authorList>
            <person name="Yamashiro T."/>
            <person name="Shiraishi A."/>
            <person name="Satake H."/>
            <person name="Nakayama K."/>
        </authorList>
    </citation>
    <scope>NUCLEOTIDE SEQUENCE</scope>
</reference>
<dbReference type="PANTHER" id="PTHR33067:SF9">
    <property type="entry name" value="RNA-DIRECTED DNA POLYMERASE"/>
    <property type="match status" value="1"/>
</dbReference>
<dbReference type="Proteomes" id="UP001151760">
    <property type="component" value="Unassembled WGS sequence"/>
</dbReference>
<sequence length="609" mass="69473">MEKVLIKEEAKHPITKNVNYIFVIQEKDEKDLVNNKAIIESIVEPSKSEEEEPPKKAFVTNKVERRVDDEPTKSVRENVTKNDEEEAAGASNSHTGAVYEAILKKMITKKEDIRGNFEIPCNIGVLKHINALVDQGSDVNVMPFSTYSKLTNERPTETDIRLSLVSYSYIYPLGIAEDVLVDVAGYVYPVDFVILDIKEDEKGPFILGTSFLTTAKAIDAVILGRDVEKLEDVLFNLETSYGELSWSWYAAAKKEEQGTMVGYQGVVDKVSAFYTKNLTQPWQTMFKVFNHCLTTRTSGHDQTKINILQMFHAVINQTNIEYAALLWWDFINKLIIDNLMKKFQKIPQRIEEDYHFIKDDIPLVSEYTTGDVRVQGMLILNAFLTEEIHATDDFKESTPRAHRTPTLTASPQGKKRKQSAGESTEAQENIAKVQEKLAEEEIEKMVEGDEDEESYAKPGSHEENPEKVDDDVIEIEKEKKYDIEIDKEKKDDVEIEKENKDEEIEKEKNNDNVEETDKVVKEKDIVDDVTGSMEIRKEQKQTLIPSPTRSPRNVSSFDKTVYKELTATVSPTIAITSKDSTITKHKKNLSHIKQRFYHVVLLECADDAV</sequence>
<feature type="domain" description="Peptidase A2" evidence="3">
    <location>
        <begin position="129"/>
        <end position="227"/>
    </location>
</feature>
<dbReference type="Gene3D" id="2.40.70.10">
    <property type="entry name" value="Acid Proteases"/>
    <property type="match status" value="1"/>
</dbReference>
<dbReference type="InterPro" id="IPR001995">
    <property type="entry name" value="Peptidase_A2_cat"/>
</dbReference>
<reference evidence="4" key="1">
    <citation type="journal article" date="2022" name="Int. J. Mol. Sci.">
        <title>Draft Genome of Tanacetum Coccineum: Genomic Comparison of Closely Related Tanacetum-Family Plants.</title>
        <authorList>
            <person name="Yamashiro T."/>
            <person name="Shiraishi A."/>
            <person name="Nakayama K."/>
            <person name="Satake H."/>
        </authorList>
    </citation>
    <scope>NUCLEOTIDE SEQUENCE</scope>
</reference>
<keyword evidence="5" id="KW-1185">Reference proteome</keyword>
<name>A0ABQ4Z2I8_9ASTR</name>
<proteinExistence type="predicted"/>
<comment type="caution">
    <text evidence="4">The sequence shown here is derived from an EMBL/GenBank/DDBJ whole genome shotgun (WGS) entry which is preliminary data.</text>
</comment>
<feature type="region of interest" description="Disordered" evidence="2">
    <location>
        <begin position="444"/>
        <end position="475"/>
    </location>
</feature>
<accession>A0ABQ4Z2I8</accession>
<evidence type="ECO:0000256" key="2">
    <source>
        <dbReference type="SAM" id="MobiDB-lite"/>
    </source>
</evidence>
<organism evidence="4 5">
    <name type="scientific">Tanacetum coccineum</name>
    <dbReference type="NCBI Taxonomy" id="301880"/>
    <lineage>
        <taxon>Eukaryota</taxon>
        <taxon>Viridiplantae</taxon>
        <taxon>Streptophyta</taxon>
        <taxon>Embryophyta</taxon>
        <taxon>Tracheophyta</taxon>
        <taxon>Spermatophyta</taxon>
        <taxon>Magnoliopsida</taxon>
        <taxon>eudicotyledons</taxon>
        <taxon>Gunneridae</taxon>
        <taxon>Pentapetalae</taxon>
        <taxon>asterids</taxon>
        <taxon>campanulids</taxon>
        <taxon>Asterales</taxon>
        <taxon>Asteraceae</taxon>
        <taxon>Asteroideae</taxon>
        <taxon>Anthemideae</taxon>
        <taxon>Anthemidinae</taxon>
        <taxon>Tanacetum</taxon>
    </lineage>
</organism>
<evidence type="ECO:0000259" key="3">
    <source>
        <dbReference type="PROSITE" id="PS50175"/>
    </source>
</evidence>